<comment type="subcellular location">
    <subcellularLocation>
        <location evidence="1">Membrane</location>
        <topology evidence="1">Single-pass type I membrane protein</topology>
    </subcellularLocation>
</comment>
<evidence type="ECO:0000256" key="5">
    <source>
        <dbReference type="ARBA" id="ARBA00022989"/>
    </source>
</evidence>
<dbReference type="PANTHER" id="PTHR22811">
    <property type="entry name" value="TRANSMEMBRANE EMP24 DOMAIN-CONTAINING PROTEIN"/>
    <property type="match status" value="1"/>
</dbReference>
<evidence type="ECO:0000313" key="11">
    <source>
        <dbReference type="Proteomes" id="UP000674143"/>
    </source>
</evidence>
<dbReference type="SMR" id="A0A836GXN7"/>
<reference evidence="10 11" key="1">
    <citation type="submission" date="2021-02" db="EMBL/GenBank/DDBJ databases">
        <title>Leishmania (Mundinia) orientalis Genome sequencing and assembly.</title>
        <authorList>
            <person name="Almutairi H."/>
            <person name="Gatherer D."/>
        </authorList>
    </citation>
    <scope>NUCLEOTIDE SEQUENCE [LARGE SCALE GENOMIC DNA]</scope>
    <source>
        <strain evidence="10">LSCM4</strain>
    </source>
</reference>
<name>A0A836GXN7_9TRYP</name>
<accession>A0A836GXN7</accession>
<gene>
    <name evidence="10" type="ORF">LSCM4_03199</name>
</gene>
<comment type="caution">
    <text evidence="10">The sequence shown here is derived from an EMBL/GenBank/DDBJ whole genome shotgun (WGS) entry which is preliminary data.</text>
</comment>
<evidence type="ECO:0000256" key="7">
    <source>
        <dbReference type="SAM" id="Phobius"/>
    </source>
</evidence>
<dbReference type="SMART" id="SM01190">
    <property type="entry name" value="EMP24_GP25L"/>
    <property type="match status" value="1"/>
</dbReference>
<dbReference type="KEGG" id="loi:92359147"/>
<feature type="domain" description="GOLD" evidence="9">
    <location>
        <begin position="29"/>
        <end position="203"/>
    </location>
</feature>
<keyword evidence="6 7" id="KW-0472">Membrane</keyword>
<keyword evidence="3 7" id="KW-0812">Transmembrane</keyword>
<dbReference type="GeneID" id="92359147"/>
<dbReference type="Proteomes" id="UP000674143">
    <property type="component" value="Chromosome 31"/>
</dbReference>
<evidence type="ECO:0000256" key="8">
    <source>
        <dbReference type="SAM" id="SignalP"/>
    </source>
</evidence>
<evidence type="ECO:0000313" key="10">
    <source>
        <dbReference type="EMBL" id="KAG5471648.1"/>
    </source>
</evidence>
<dbReference type="GO" id="GO:0016020">
    <property type="term" value="C:membrane"/>
    <property type="evidence" value="ECO:0007669"/>
    <property type="project" value="UniProtKB-SubCell"/>
</dbReference>
<evidence type="ECO:0000256" key="6">
    <source>
        <dbReference type="ARBA" id="ARBA00023136"/>
    </source>
</evidence>
<dbReference type="InterPro" id="IPR015720">
    <property type="entry name" value="Emp24-like"/>
</dbReference>
<comment type="similarity">
    <text evidence="2">Belongs to the EMP24/GP25L family.</text>
</comment>
<organism evidence="10 11">
    <name type="scientific">Leishmania orientalis</name>
    <dbReference type="NCBI Taxonomy" id="2249476"/>
    <lineage>
        <taxon>Eukaryota</taxon>
        <taxon>Discoba</taxon>
        <taxon>Euglenozoa</taxon>
        <taxon>Kinetoplastea</taxon>
        <taxon>Metakinetoplastina</taxon>
        <taxon>Trypanosomatida</taxon>
        <taxon>Trypanosomatidae</taxon>
        <taxon>Leishmaniinae</taxon>
        <taxon>Leishmania</taxon>
    </lineage>
</organism>
<dbReference type="InterPro" id="IPR009038">
    <property type="entry name" value="GOLD_dom"/>
</dbReference>
<evidence type="ECO:0000256" key="1">
    <source>
        <dbReference type="ARBA" id="ARBA00004479"/>
    </source>
</evidence>
<proteinExistence type="inferred from homology"/>
<evidence type="ECO:0000256" key="3">
    <source>
        <dbReference type="ARBA" id="ARBA00022692"/>
    </source>
</evidence>
<evidence type="ECO:0000256" key="4">
    <source>
        <dbReference type="ARBA" id="ARBA00022729"/>
    </source>
</evidence>
<sequence>MRRGALLPAPALVLLLAALAATVAVPLYGIRVDVEAAEVFSCSEAVPPGHVVMFSFLMNPDFVFPVRIRDVDTKELLKVWSNDAQGFFSVVSAEKKLQLAFEFDNAQSILTPMSVNFDIRVVPDLSSTVGAEQIDPIEQKIRTLSTKMYSLRSLQDALRYRQKDHRTTVEQVRRRVLLWSVLQVVGFLAALGGQLWLFRSFVEKRRTV</sequence>
<feature type="transmembrane region" description="Helical" evidence="7">
    <location>
        <begin position="176"/>
        <end position="198"/>
    </location>
</feature>
<feature type="chain" id="PRO_5046529387" description="GOLD domain-containing protein" evidence="8">
    <location>
        <begin position="25"/>
        <end position="208"/>
    </location>
</feature>
<dbReference type="RefSeq" id="XP_067060765.1">
    <property type="nucleotide sequence ID" value="XM_067205213.1"/>
</dbReference>
<protein>
    <recommendedName>
        <fullName evidence="9">GOLD domain-containing protein</fullName>
    </recommendedName>
</protein>
<dbReference type="AlphaFoldDB" id="A0A836GXN7"/>
<evidence type="ECO:0000259" key="9">
    <source>
        <dbReference type="SMART" id="SM01190"/>
    </source>
</evidence>
<dbReference type="Pfam" id="PF01105">
    <property type="entry name" value="EMP24_GP25L"/>
    <property type="match status" value="1"/>
</dbReference>
<keyword evidence="4 8" id="KW-0732">Signal</keyword>
<feature type="signal peptide" evidence="8">
    <location>
        <begin position="1"/>
        <end position="24"/>
    </location>
</feature>
<evidence type="ECO:0000256" key="2">
    <source>
        <dbReference type="ARBA" id="ARBA00007104"/>
    </source>
</evidence>
<keyword evidence="11" id="KW-1185">Reference proteome</keyword>
<keyword evidence="5 7" id="KW-1133">Transmembrane helix</keyword>
<dbReference type="EMBL" id="JAFHLR010000031">
    <property type="protein sequence ID" value="KAG5471648.1"/>
    <property type="molecule type" value="Genomic_DNA"/>
</dbReference>